<name>A0A2V3DV82_9MICC</name>
<dbReference type="NCBIfam" id="NF005883">
    <property type="entry name" value="PRK07845.1"/>
    <property type="match status" value="1"/>
</dbReference>
<evidence type="ECO:0000256" key="10">
    <source>
        <dbReference type="ARBA" id="ARBA00072193"/>
    </source>
</evidence>
<feature type="binding site" evidence="14">
    <location>
        <position position="283"/>
    </location>
    <ligand>
        <name>NAD(+)</name>
        <dbReference type="ChEBI" id="CHEBI:57540"/>
    </ligand>
</feature>
<gene>
    <name evidence="17" type="ORF">CVS29_01480</name>
</gene>
<dbReference type="OrthoDB" id="4678789at2"/>
<dbReference type="Proteomes" id="UP000246303">
    <property type="component" value="Unassembled WGS sequence"/>
</dbReference>
<evidence type="ECO:0000256" key="11">
    <source>
        <dbReference type="ARBA" id="ARBA00076614"/>
    </source>
</evidence>
<feature type="domain" description="FAD/NAD(P)-binding" evidence="16">
    <location>
        <begin position="15"/>
        <end position="339"/>
    </location>
</feature>
<dbReference type="Pfam" id="PF02852">
    <property type="entry name" value="Pyr_redox_dim"/>
    <property type="match status" value="1"/>
</dbReference>
<dbReference type="EMBL" id="QHLZ01000001">
    <property type="protein sequence ID" value="PXA69268.1"/>
    <property type="molecule type" value="Genomic_DNA"/>
</dbReference>
<feature type="domain" description="Pyridine nucleotide-disulphide oxidoreductase dimerisation" evidence="15">
    <location>
        <begin position="360"/>
        <end position="468"/>
    </location>
</feature>
<dbReference type="SUPFAM" id="SSF55424">
    <property type="entry name" value="FAD/NAD-linked reductases, dimerisation (C-terminal) domain"/>
    <property type="match status" value="1"/>
</dbReference>
<dbReference type="Gene3D" id="3.50.50.60">
    <property type="entry name" value="FAD/NAD(P)-binding domain"/>
    <property type="match status" value="2"/>
</dbReference>
<sequence length="475" mass="49402">MTSNQDVFKPFALPRLAILGGGPGGYEAAMVAASMGSEVTIVERAGMGGSAVLTDVVPSKTLIAAAEAMNRSIDSTELGVSFNATDGNPKAAMKADLKQINERVMRLAREQSTDIRRGLEAVGVKIIIGTGRLLDNRTIEVDRGETKEIIKADAILVAVGAHPRELATAQPDGERILNWTQIYNLEELPEELIVVGSGVTGAEFASGFNGLGSKVTLISSRDQVLPGEDSDAAAVLEDVFARRGLRVLSQSRAEAVERTADGVIVTLGDGSQITGTHCLVCVGSIPNTTDIGLEAAGVEVTPTGHIKVDGVSRTSAPNVYAAGDCTGVFALASVSAMQGRIAVAHLGGDGVRPLKLNQVSSNIFTSPEIASVGVSEADLASGKYQGDVIKLSLQTNARAKMRNVNEGFIKIIARKGSGTVIGGVVVGAGACELIFPIALAVTQKLHVDDLANTFTVYPSLSGSIAEAARRLHVHM</sequence>
<dbReference type="PANTHER" id="PTHR43014:SF1">
    <property type="entry name" value="NAD(P)H DEHYDROGENASE (QUINONE)"/>
    <property type="match status" value="1"/>
</dbReference>
<evidence type="ECO:0000256" key="13">
    <source>
        <dbReference type="ARBA" id="ARBA00079404"/>
    </source>
</evidence>
<proteinExistence type="inferred from homology"/>
<evidence type="ECO:0000256" key="5">
    <source>
        <dbReference type="ARBA" id="ARBA00022827"/>
    </source>
</evidence>
<evidence type="ECO:0000256" key="2">
    <source>
        <dbReference type="ARBA" id="ARBA00011881"/>
    </source>
</evidence>
<dbReference type="GO" id="GO:0003955">
    <property type="term" value="F:NAD(P)H dehydrogenase (quinone) activity"/>
    <property type="evidence" value="ECO:0007669"/>
    <property type="project" value="UniProtKB-EC"/>
</dbReference>
<evidence type="ECO:0000313" key="17">
    <source>
        <dbReference type="EMBL" id="PXA69268.1"/>
    </source>
</evidence>
<keyword evidence="4" id="KW-0285">Flavoprotein</keyword>
<organism evidence="17 18">
    <name type="scientific">Arthrobacter psychrochitiniphilus</name>
    <dbReference type="NCBI Taxonomy" id="291045"/>
    <lineage>
        <taxon>Bacteria</taxon>
        <taxon>Bacillati</taxon>
        <taxon>Actinomycetota</taxon>
        <taxon>Actinomycetes</taxon>
        <taxon>Micrococcales</taxon>
        <taxon>Micrococcaceae</taxon>
        <taxon>Arthrobacter</taxon>
    </lineage>
</organism>
<comment type="catalytic activity">
    <reaction evidence="8">
        <text>a quinone + NADH + H(+) = a quinol + NAD(+)</text>
        <dbReference type="Rhea" id="RHEA:46160"/>
        <dbReference type="ChEBI" id="CHEBI:15378"/>
        <dbReference type="ChEBI" id="CHEBI:24646"/>
        <dbReference type="ChEBI" id="CHEBI:57540"/>
        <dbReference type="ChEBI" id="CHEBI:57945"/>
        <dbReference type="ChEBI" id="CHEBI:132124"/>
        <dbReference type="EC" id="1.6.5.2"/>
    </reaction>
</comment>
<feature type="binding site" evidence="14">
    <location>
        <position position="324"/>
    </location>
    <ligand>
        <name>FAD</name>
        <dbReference type="ChEBI" id="CHEBI:57692"/>
    </ligand>
</feature>
<comment type="cofactor">
    <cofactor evidence="14">
        <name>FAD</name>
        <dbReference type="ChEBI" id="CHEBI:57692"/>
    </cofactor>
    <text evidence="14">Binds 1 FAD per subunit.</text>
</comment>
<dbReference type="InterPro" id="IPR023753">
    <property type="entry name" value="FAD/NAD-binding_dom"/>
</dbReference>
<keyword evidence="7 14" id="KW-0520">NAD</keyword>
<dbReference type="GO" id="GO:0050660">
    <property type="term" value="F:flavin adenine dinucleotide binding"/>
    <property type="evidence" value="ECO:0007669"/>
    <property type="project" value="TreeGrafter"/>
</dbReference>
<comment type="catalytic activity">
    <reaction evidence="9">
        <text>a quinone + NADPH + H(+) = a quinol + NADP(+)</text>
        <dbReference type="Rhea" id="RHEA:46164"/>
        <dbReference type="ChEBI" id="CHEBI:15378"/>
        <dbReference type="ChEBI" id="CHEBI:24646"/>
        <dbReference type="ChEBI" id="CHEBI:57783"/>
        <dbReference type="ChEBI" id="CHEBI:58349"/>
        <dbReference type="ChEBI" id="CHEBI:132124"/>
        <dbReference type="EC" id="1.6.5.2"/>
    </reaction>
</comment>
<evidence type="ECO:0000256" key="7">
    <source>
        <dbReference type="ARBA" id="ARBA00023027"/>
    </source>
</evidence>
<comment type="similarity">
    <text evidence="1">Belongs to the class-I pyridine nucleotide-disulfide oxidoreductase family.</text>
</comment>
<dbReference type="PANTHER" id="PTHR43014">
    <property type="entry name" value="MERCURIC REDUCTASE"/>
    <property type="match status" value="1"/>
</dbReference>
<reference evidence="17 18" key="1">
    <citation type="submission" date="2018-05" db="EMBL/GenBank/DDBJ databases">
        <title>Genetic diversity of glacier-inhabiting Cryobacterium bacteria in China and description of Cryobacterium mengkeensis sp. nov. and Arthrobacter glacialis sp. nov.</title>
        <authorList>
            <person name="Liu Q."/>
            <person name="Xin Y.-H."/>
        </authorList>
    </citation>
    <scope>NUCLEOTIDE SEQUENCE [LARGE SCALE GENOMIC DNA]</scope>
    <source>
        <strain evidence="17 18">GP3</strain>
    </source>
</reference>
<dbReference type="InterPro" id="IPR016156">
    <property type="entry name" value="FAD/NAD-linked_Rdtase_dimer_sf"/>
</dbReference>
<comment type="caution">
    <text evidence="17">The sequence shown here is derived from an EMBL/GenBank/DDBJ whole genome shotgun (WGS) entry which is preliminary data.</text>
</comment>
<comment type="subunit">
    <text evidence="2">Homotetramer.</text>
</comment>
<dbReference type="InterPro" id="IPR004099">
    <property type="entry name" value="Pyr_nucl-diS_OxRdtase_dimer"/>
</dbReference>
<dbReference type="Gene3D" id="3.30.390.30">
    <property type="match status" value="1"/>
</dbReference>
<dbReference type="FunFam" id="3.50.50.60:FF:000054">
    <property type="entry name" value="Flavoprotein disulfide reductase"/>
    <property type="match status" value="1"/>
</dbReference>
<dbReference type="Pfam" id="PF07992">
    <property type="entry name" value="Pyr_redox_2"/>
    <property type="match status" value="1"/>
</dbReference>
<evidence type="ECO:0000256" key="6">
    <source>
        <dbReference type="ARBA" id="ARBA00023002"/>
    </source>
</evidence>
<evidence type="ECO:0000256" key="1">
    <source>
        <dbReference type="ARBA" id="ARBA00007532"/>
    </source>
</evidence>
<dbReference type="PRINTS" id="PR00368">
    <property type="entry name" value="FADPNR"/>
</dbReference>
<evidence type="ECO:0000256" key="9">
    <source>
        <dbReference type="ARBA" id="ARBA00048983"/>
    </source>
</evidence>
<dbReference type="PRINTS" id="PR00411">
    <property type="entry name" value="PNDRDTASEI"/>
</dbReference>
<accession>A0A2V3DV82</accession>
<evidence type="ECO:0000256" key="12">
    <source>
        <dbReference type="ARBA" id="ARBA00077506"/>
    </source>
</evidence>
<protein>
    <recommendedName>
        <fullName evidence="10">NAD(P)H dehydrogenase (quinone)</fullName>
        <ecNumber evidence="3">1.6.5.2</ecNumber>
    </recommendedName>
    <alternativeName>
        <fullName evidence="13">NAD(P)H quinone reductase</fullName>
    </alternativeName>
    <alternativeName>
        <fullName evidence="11">NAD(P)H: menadione oxidoreductase</fullName>
    </alternativeName>
    <alternativeName>
        <fullName evidence="12">NADH-menadione reductase</fullName>
    </alternativeName>
</protein>
<dbReference type="InterPro" id="IPR001100">
    <property type="entry name" value="Pyr_nuc-diS_OxRdtase"/>
</dbReference>
<keyword evidence="18" id="KW-1185">Reference proteome</keyword>
<feature type="binding site" evidence="14">
    <location>
        <begin position="196"/>
        <end position="203"/>
    </location>
    <ligand>
        <name>NAD(+)</name>
        <dbReference type="ChEBI" id="CHEBI:57540"/>
    </ligand>
</feature>
<keyword evidence="6" id="KW-0560">Oxidoreductase</keyword>
<feature type="binding site" evidence="14">
    <location>
        <position position="131"/>
    </location>
    <ligand>
        <name>FAD</name>
        <dbReference type="ChEBI" id="CHEBI:57692"/>
    </ligand>
</feature>
<evidence type="ECO:0000259" key="16">
    <source>
        <dbReference type="Pfam" id="PF07992"/>
    </source>
</evidence>
<dbReference type="FunFam" id="3.30.390.30:FF:000001">
    <property type="entry name" value="Dihydrolipoyl dehydrogenase"/>
    <property type="match status" value="1"/>
</dbReference>
<evidence type="ECO:0000313" key="18">
    <source>
        <dbReference type="Proteomes" id="UP000246303"/>
    </source>
</evidence>
<evidence type="ECO:0000256" key="4">
    <source>
        <dbReference type="ARBA" id="ARBA00022630"/>
    </source>
</evidence>
<dbReference type="PIRSF" id="PIRSF000350">
    <property type="entry name" value="Mercury_reductase_MerA"/>
    <property type="match status" value="1"/>
</dbReference>
<evidence type="ECO:0000256" key="3">
    <source>
        <dbReference type="ARBA" id="ARBA00012648"/>
    </source>
</evidence>
<evidence type="ECO:0000256" key="14">
    <source>
        <dbReference type="PIRSR" id="PIRSR000350-3"/>
    </source>
</evidence>
<feature type="binding site" evidence="14">
    <location>
        <position position="60"/>
    </location>
    <ligand>
        <name>FAD</name>
        <dbReference type="ChEBI" id="CHEBI:57692"/>
    </ligand>
</feature>
<keyword evidence="14" id="KW-0547">Nucleotide-binding</keyword>
<dbReference type="InterPro" id="IPR036188">
    <property type="entry name" value="FAD/NAD-bd_sf"/>
</dbReference>
<dbReference type="EC" id="1.6.5.2" evidence="3"/>
<dbReference type="AlphaFoldDB" id="A0A2V3DV82"/>
<keyword evidence="5 14" id="KW-0274">FAD</keyword>
<evidence type="ECO:0000259" key="15">
    <source>
        <dbReference type="Pfam" id="PF02852"/>
    </source>
</evidence>
<dbReference type="SUPFAM" id="SSF51905">
    <property type="entry name" value="FAD/NAD(P)-binding domain"/>
    <property type="match status" value="1"/>
</dbReference>
<evidence type="ECO:0000256" key="8">
    <source>
        <dbReference type="ARBA" id="ARBA00047678"/>
    </source>
</evidence>